<dbReference type="EMBL" id="JACHNU010000004">
    <property type="protein sequence ID" value="MBB4663522.1"/>
    <property type="molecule type" value="Genomic_DNA"/>
</dbReference>
<evidence type="ECO:0000313" key="2">
    <source>
        <dbReference type="Proteomes" id="UP000585272"/>
    </source>
</evidence>
<dbReference type="Proteomes" id="UP000585272">
    <property type="component" value="Unassembled WGS sequence"/>
</dbReference>
<evidence type="ECO:0000313" key="1">
    <source>
        <dbReference type="EMBL" id="MBB4663522.1"/>
    </source>
</evidence>
<organism evidence="1 2">
    <name type="scientific">Conexibacter arvalis</name>
    <dbReference type="NCBI Taxonomy" id="912552"/>
    <lineage>
        <taxon>Bacteria</taxon>
        <taxon>Bacillati</taxon>
        <taxon>Actinomycetota</taxon>
        <taxon>Thermoleophilia</taxon>
        <taxon>Solirubrobacterales</taxon>
        <taxon>Conexibacteraceae</taxon>
        <taxon>Conexibacter</taxon>
    </lineage>
</organism>
<keyword evidence="2" id="KW-1185">Reference proteome</keyword>
<dbReference type="RefSeq" id="WP_183343248.1">
    <property type="nucleotide sequence ID" value="NZ_JACHNU010000004.1"/>
</dbReference>
<proteinExistence type="predicted"/>
<sequence>MPPVHVGCSGWVYRDWRGAFYPEGCPQSRWLPAYAERFATVELNSTFYRLARPAAVARWVEQTPPGFLFAAKASRYLTHMKRLTDLSRGVERYYDSIAPLVESGKLGPVIWQLPENFHRDDERLASALEAVAARPPGRHAFEFRHESWFVPEVEALLRDHGVALVIGDTPQRPFQADWLTAGFTLVRFHHGSRGRRGNYSDAELRAWARRLRGWRRKVEVFAYFNNDWEAFAPRNAERLRELVG</sequence>
<accession>A0A840IF93</accession>
<dbReference type="InterPro" id="IPR002763">
    <property type="entry name" value="DUF72"/>
</dbReference>
<name>A0A840IF93_9ACTN</name>
<dbReference type="AlphaFoldDB" id="A0A840IF93"/>
<protein>
    <submittedName>
        <fullName evidence="1">Uncharacterized protein YecE (DUF72 family)</fullName>
    </submittedName>
</protein>
<dbReference type="Gene3D" id="3.20.20.410">
    <property type="entry name" value="Protein of unknown function UPF0759"/>
    <property type="match status" value="1"/>
</dbReference>
<dbReference type="SUPFAM" id="SSF117396">
    <property type="entry name" value="TM1631-like"/>
    <property type="match status" value="1"/>
</dbReference>
<reference evidence="1 2" key="1">
    <citation type="submission" date="2020-08" db="EMBL/GenBank/DDBJ databases">
        <title>Genomic Encyclopedia of Archaeal and Bacterial Type Strains, Phase II (KMG-II): from individual species to whole genera.</title>
        <authorList>
            <person name="Goeker M."/>
        </authorList>
    </citation>
    <scope>NUCLEOTIDE SEQUENCE [LARGE SCALE GENOMIC DNA]</scope>
    <source>
        <strain evidence="1 2">DSM 23288</strain>
    </source>
</reference>
<dbReference type="InterPro" id="IPR036520">
    <property type="entry name" value="UPF0759_sf"/>
</dbReference>
<dbReference type="PANTHER" id="PTHR30348">
    <property type="entry name" value="UNCHARACTERIZED PROTEIN YECE"/>
    <property type="match status" value="1"/>
</dbReference>
<gene>
    <name evidence="1" type="ORF">BDZ31_003117</name>
</gene>
<dbReference type="PANTHER" id="PTHR30348:SF4">
    <property type="entry name" value="DUF72 DOMAIN-CONTAINING PROTEIN"/>
    <property type="match status" value="1"/>
</dbReference>
<dbReference type="Pfam" id="PF01904">
    <property type="entry name" value="DUF72"/>
    <property type="match status" value="1"/>
</dbReference>
<comment type="caution">
    <text evidence="1">The sequence shown here is derived from an EMBL/GenBank/DDBJ whole genome shotgun (WGS) entry which is preliminary data.</text>
</comment>